<proteinExistence type="predicted"/>
<evidence type="ECO:0000259" key="3">
    <source>
        <dbReference type="Pfam" id="PF01103"/>
    </source>
</evidence>
<dbReference type="PATRIC" id="fig|1177154.3.peg.1821"/>
<dbReference type="STRING" id="1177154.Y5S_01784"/>
<evidence type="ECO:0000313" key="5">
    <source>
        <dbReference type="Proteomes" id="UP000029444"/>
    </source>
</evidence>
<evidence type="ECO:0000313" key="4">
    <source>
        <dbReference type="EMBL" id="KGD64876.1"/>
    </source>
</evidence>
<comment type="subcellular location">
    <subcellularLocation>
        <location evidence="1">Membrane</location>
    </subcellularLocation>
</comment>
<feature type="domain" description="Bacterial surface antigen (D15)" evidence="3">
    <location>
        <begin position="200"/>
        <end position="289"/>
    </location>
</feature>
<dbReference type="Pfam" id="PF01103">
    <property type="entry name" value="Omp85"/>
    <property type="match status" value="1"/>
</dbReference>
<protein>
    <submittedName>
        <fullName evidence="4">Glyceraldehyde 3-phosphate dehydrogenase</fullName>
    </submittedName>
</protein>
<comment type="caution">
    <text evidence="4">The sequence shown here is derived from an EMBL/GenBank/DDBJ whole genome shotgun (WGS) entry which is preliminary data.</text>
</comment>
<dbReference type="eggNOG" id="COG0729">
    <property type="taxonomic scope" value="Bacteria"/>
</dbReference>
<sequence length="388" mass="42880">MAVAVCGLWGSAQAGFMEDYMTDPEDGMPDASRFLSELPLSFMPVPVVITEPAVGNGLGVVGVFFHESEEQKQQRVEGNASAILPNNISVLGLAATENGTRGAAAGHLGFWRNDTIRYRGFALVPDLNLDFYTFGGRTIDRPIELNLKGPAAIQELKFRLADSPWMMGVRQTYRQVELDLAENVQLPNPRLEQAVNRFLENHLGETTRTSGLGVLAEYDSRDNPMAPQSGLYYTANYVWYGDSIGSDVDYGSYTLEGLNYWNVNEHFNFALRMQYDGIDAGDSARLPPYISPYVDLRGVPAVRYQGKSVAVAEVEATWKATMRWRFNFFAGGGRAAENIGELSDAEVANSYGAGFRYLMARRYGMTMGIDVARGPEDTAWYIQAGSSW</sequence>
<dbReference type="AlphaFoldDB" id="A0A095SJN0"/>
<evidence type="ECO:0000256" key="1">
    <source>
        <dbReference type="ARBA" id="ARBA00004370"/>
    </source>
</evidence>
<dbReference type="OrthoDB" id="9771071at2"/>
<dbReference type="InterPro" id="IPR000184">
    <property type="entry name" value="Bac_surfAg_D15"/>
</dbReference>
<gene>
    <name evidence="4" type="ORF">Y5S_01784</name>
</gene>
<dbReference type="Proteomes" id="UP000029444">
    <property type="component" value="Unassembled WGS sequence"/>
</dbReference>
<name>A0A095SJN0_9GAMM</name>
<organism evidence="4 5">
    <name type="scientific">Alcanivorax nanhaiticus</name>
    <dbReference type="NCBI Taxonomy" id="1177154"/>
    <lineage>
        <taxon>Bacteria</taxon>
        <taxon>Pseudomonadati</taxon>
        <taxon>Pseudomonadota</taxon>
        <taxon>Gammaproteobacteria</taxon>
        <taxon>Oceanospirillales</taxon>
        <taxon>Alcanivoracaceae</taxon>
        <taxon>Alcanivorax</taxon>
    </lineage>
</organism>
<dbReference type="Gene3D" id="2.40.160.50">
    <property type="entry name" value="membrane protein fhac: a member of the omp85/tpsb transporter family"/>
    <property type="match status" value="1"/>
</dbReference>
<evidence type="ECO:0000256" key="2">
    <source>
        <dbReference type="ARBA" id="ARBA00023136"/>
    </source>
</evidence>
<dbReference type="EMBL" id="ARXV01000006">
    <property type="protein sequence ID" value="KGD64876.1"/>
    <property type="molecule type" value="Genomic_DNA"/>
</dbReference>
<accession>A0A095SJN0</accession>
<reference evidence="4 5" key="1">
    <citation type="submission" date="2012-09" db="EMBL/GenBank/DDBJ databases">
        <title>Genome Sequence of alkane-degrading Bacterium Alcanivorax sp. 19-m-6.</title>
        <authorList>
            <person name="Lai Q."/>
            <person name="Shao Z."/>
        </authorList>
    </citation>
    <scope>NUCLEOTIDE SEQUENCE [LARGE SCALE GENOMIC DNA]</scope>
    <source>
        <strain evidence="4 5">19-m-6</strain>
    </source>
</reference>
<keyword evidence="2" id="KW-0472">Membrane</keyword>
<keyword evidence="5" id="KW-1185">Reference proteome</keyword>
<dbReference type="GO" id="GO:0019867">
    <property type="term" value="C:outer membrane"/>
    <property type="evidence" value="ECO:0007669"/>
    <property type="project" value="InterPro"/>
</dbReference>